<evidence type="ECO:0000256" key="1">
    <source>
        <dbReference type="ARBA" id="ARBA00001936"/>
    </source>
</evidence>
<dbReference type="SUPFAM" id="SSF50249">
    <property type="entry name" value="Nucleic acid-binding proteins"/>
    <property type="match status" value="1"/>
</dbReference>
<protein>
    <recommendedName>
        <fullName evidence="2">DNA ligase (ATP)</fullName>
        <ecNumber evidence="2">6.5.1.1</ecNumber>
    </recommendedName>
    <alternativeName>
        <fullName evidence="19">NHEJ DNA polymerase</fullName>
    </alternativeName>
</protein>
<keyword evidence="23" id="KW-1185">Reference proteome</keyword>
<evidence type="ECO:0000256" key="17">
    <source>
        <dbReference type="ARBA" id="ARBA00023211"/>
    </source>
</evidence>
<evidence type="ECO:0000313" key="23">
    <source>
        <dbReference type="Proteomes" id="UP001156882"/>
    </source>
</evidence>
<dbReference type="NCBIfam" id="TIGR02777">
    <property type="entry name" value="LigD_PE_dom"/>
    <property type="match status" value="1"/>
</dbReference>
<dbReference type="CDD" id="cd07906">
    <property type="entry name" value="Adenylation_DNA_ligase_LigD_LigC"/>
    <property type="match status" value="1"/>
</dbReference>
<evidence type="ECO:0000259" key="21">
    <source>
        <dbReference type="PROSITE" id="PS50160"/>
    </source>
</evidence>
<dbReference type="Gene3D" id="2.40.50.140">
    <property type="entry name" value="Nucleic acid-binding proteins"/>
    <property type="match status" value="1"/>
</dbReference>
<keyword evidence="17" id="KW-0464">Manganese</keyword>
<dbReference type="InterPro" id="IPR014144">
    <property type="entry name" value="LigD_PE_domain"/>
</dbReference>
<evidence type="ECO:0000256" key="3">
    <source>
        <dbReference type="ARBA" id="ARBA00022598"/>
    </source>
</evidence>
<comment type="caution">
    <text evidence="22">The sequence shown here is derived from an EMBL/GenBank/DDBJ whole genome shotgun (WGS) entry which is preliminary data.</text>
</comment>
<dbReference type="EC" id="6.5.1.1" evidence="2"/>
<keyword evidence="16" id="KW-0234">DNA repair</keyword>
<dbReference type="Proteomes" id="UP001156882">
    <property type="component" value="Unassembled WGS sequence"/>
</dbReference>
<accession>A0ABQ6CHK1</accession>
<dbReference type="CDD" id="cd07971">
    <property type="entry name" value="OBF_DNA_ligase_LigD"/>
    <property type="match status" value="1"/>
</dbReference>
<dbReference type="InterPro" id="IPR012340">
    <property type="entry name" value="NA-bd_OB-fold"/>
</dbReference>
<reference evidence="23" key="1">
    <citation type="journal article" date="2019" name="Int. J. Syst. Evol. Microbiol.">
        <title>The Global Catalogue of Microorganisms (GCM) 10K type strain sequencing project: providing services to taxonomists for standard genome sequencing and annotation.</title>
        <authorList>
            <consortium name="The Broad Institute Genomics Platform"/>
            <consortium name="The Broad Institute Genome Sequencing Center for Infectious Disease"/>
            <person name="Wu L."/>
            <person name="Ma J."/>
        </authorList>
    </citation>
    <scope>NUCLEOTIDE SEQUENCE [LARGE SCALE GENOMIC DNA]</scope>
    <source>
        <strain evidence="23">NBRC 101365</strain>
    </source>
</reference>
<keyword evidence="7" id="KW-0479">Metal-binding</keyword>
<keyword evidence="6" id="KW-0540">Nuclease</keyword>
<dbReference type="NCBIfam" id="TIGR02778">
    <property type="entry name" value="ligD_pol"/>
    <property type="match status" value="1"/>
</dbReference>
<gene>
    <name evidence="22" type="primary">ligD</name>
    <name evidence="22" type="ORF">GCM10007874_27550</name>
</gene>
<comment type="catalytic activity">
    <reaction evidence="20">
        <text>ATP + (deoxyribonucleotide)n-3'-hydroxyl + 5'-phospho-(deoxyribonucleotide)m = (deoxyribonucleotide)n+m + AMP + diphosphate.</text>
        <dbReference type="EC" id="6.5.1.1"/>
    </reaction>
</comment>
<dbReference type="InterPro" id="IPR014146">
    <property type="entry name" value="LigD_ligase_dom"/>
</dbReference>
<dbReference type="CDD" id="cd04862">
    <property type="entry name" value="PaeLigD_Pol_like"/>
    <property type="match status" value="1"/>
</dbReference>
<evidence type="ECO:0000256" key="8">
    <source>
        <dbReference type="ARBA" id="ARBA00022741"/>
    </source>
</evidence>
<dbReference type="PROSITE" id="PS50160">
    <property type="entry name" value="DNA_LIGASE_A3"/>
    <property type="match status" value="1"/>
</dbReference>
<dbReference type="PANTHER" id="PTHR42705:SF2">
    <property type="entry name" value="BIFUNCTIONAL NON-HOMOLOGOUS END JOINING PROTEIN LIGD"/>
    <property type="match status" value="1"/>
</dbReference>
<proteinExistence type="predicted"/>
<evidence type="ECO:0000256" key="12">
    <source>
        <dbReference type="ARBA" id="ARBA00022840"/>
    </source>
</evidence>
<evidence type="ECO:0000256" key="15">
    <source>
        <dbReference type="ARBA" id="ARBA00023172"/>
    </source>
</evidence>
<keyword evidence="5" id="KW-0548">Nucleotidyltransferase</keyword>
<keyword evidence="15" id="KW-0233">DNA recombination</keyword>
<evidence type="ECO:0000256" key="13">
    <source>
        <dbReference type="ARBA" id="ARBA00022932"/>
    </source>
</evidence>
<evidence type="ECO:0000256" key="14">
    <source>
        <dbReference type="ARBA" id="ARBA00023125"/>
    </source>
</evidence>
<dbReference type="InterPro" id="IPR052171">
    <property type="entry name" value="NHEJ_LigD"/>
</dbReference>
<dbReference type="Gene3D" id="3.90.920.10">
    <property type="entry name" value="DNA primase, PRIM domain"/>
    <property type="match status" value="1"/>
</dbReference>
<dbReference type="Pfam" id="PF13298">
    <property type="entry name" value="LigD_N"/>
    <property type="match status" value="1"/>
</dbReference>
<dbReference type="Gene3D" id="3.30.470.30">
    <property type="entry name" value="DNA ligase/mRNA capping enzyme"/>
    <property type="match status" value="1"/>
</dbReference>
<dbReference type="Pfam" id="PF01068">
    <property type="entry name" value="DNA_ligase_A_M"/>
    <property type="match status" value="1"/>
</dbReference>
<keyword evidence="11" id="KW-0269">Exonuclease</keyword>
<dbReference type="Pfam" id="PF21686">
    <property type="entry name" value="LigD_Prim-Pol"/>
    <property type="match status" value="1"/>
</dbReference>
<dbReference type="InterPro" id="IPR014143">
    <property type="entry name" value="NHEJ_ligase_prk"/>
</dbReference>
<dbReference type="EMBL" id="BSPC01000024">
    <property type="protein sequence ID" value="GLS19738.1"/>
    <property type="molecule type" value="Genomic_DNA"/>
</dbReference>
<sequence>MAMHDLRPYHSKRDFSVTREPAGDSAVAASNQLRFVIQKHDATRLHYDLRLELGGVFKSWAVTRGPSLDPADKRLAVEVEDHPLDYGDFEGTIPKGQYGGGTVLLWDRGTWTPEGRKSPEEALAGGDLKFTLHGEKLQGSWVLVRMKHDREGDRTRTNWLLIKHHDEAAVAGKGEAILKKDKSVASGRSMSAIAAGTGRAPTPFMTRGLDGAANAVWDSRQGLAADKRKAKGKPPEKARTVSQIPDFVSPELCQVVERPPSGEGWIHEIKFDGYRIQLRKAGGTVSLRTRKGLDWTRRFAALAKATEPLPDCLIDGEVVALDSHGIPSFAALQAALSEERSEDLVFFAFDLLFEGQEDLRALPLAERKERLHALLADHDADPALRFVEHFETGGDAILNSACKLSLEGIVSKRLDAPYHSGRHGDWTKAKCRAGHEVVVGGWATTDGKFRSLLVGIHSGRHFVYVGRVGSGYGAKAVTSLMPKLKPLETKASPFTGVGAPRHAPGVHWTKPELVAEIEFAGWTGDGMVRQAAFKGLREDKPADEVEAEKPVPPEKADLAEADISVTSKPASKTSKPVIAGVAISHPDKALWPDAGDGTPVTKEDLARYFEAVGGWMMPHLKGRPCSIVRAPDGIEGETFFQRHAMPGTSNLLELVKVEGDKKAYLQVDRAEGLIALAQIGALELHPWNCRPGEPEVPGRLIFDFDPGPDVPFATVVDAARELRERLDALGLVGFCKTTGGKGLHVVTPLAKPARKALGWDEAKAFAREVCAQMAANSPERYVIKMAKDIRGGHIFLDYLRNDRTATAVAPLSPRARPGATVSMPLTWNEVRSDLDPKAFTLRAVPALIAKSKAWAEYTDSEKPLADAIKKLGSIGGR</sequence>
<organism evidence="22 23">
    <name type="scientific">Labrys miyagiensis</name>
    <dbReference type="NCBI Taxonomy" id="346912"/>
    <lineage>
        <taxon>Bacteria</taxon>
        <taxon>Pseudomonadati</taxon>
        <taxon>Pseudomonadota</taxon>
        <taxon>Alphaproteobacteria</taxon>
        <taxon>Hyphomicrobiales</taxon>
        <taxon>Xanthobacteraceae</taxon>
        <taxon>Labrys</taxon>
    </lineage>
</organism>
<keyword evidence="3 22" id="KW-0436">Ligase</keyword>
<dbReference type="Gene3D" id="3.30.1490.70">
    <property type="match status" value="1"/>
</dbReference>
<evidence type="ECO:0000256" key="20">
    <source>
        <dbReference type="ARBA" id="ARBA00034003"/>
    </source>
</evidence>
<dbReference type="InterPro" id="IPR033651">
    <property type="entry name" value="PaeLigD_Pol-like"/>
</dbReference>
<evidence type="ECO:0000256" key="16">
    <source>
        <dbReference type="ARBA" id="ARBA00023204"/>
    </source>
</evidence>
<keyword evidence="18" id="KW-0511">Multifunctional enzyme</keyword>
<evidence type="ECO:0000313" key="22">
    <source>
        <dbReference type="EMBL" id="GLS19738.1"/>
    </source>
</evidence>
<keyword evidence="9" id="KW-0227">DNA damage</keyword>
<evidence type="ECO:0000256" key="5">
    <source>
        <dbReference type="ARBA" id="ARBA00022695"/>
    </source>
</evidence>
<evidence type="ECO:0000256" key="9">
    <source>
        <dbReference type="ARBA" id="ARBA00022763"/>
    </source>
</evidence>
<evidence type="ECO:0000256" key="2">
    <source>
        <dbReference type="ARBA" id="ARBA00012727"/>
    </source>
</evidence>
<dbReference type="NCBIfam" id="TIGR02776">
    <property type="entry name" value="NHEJ_ligase_prk"/>
    <property type="match status" value="1"/>
</dbReference>
<evidence type="ECO:0000256" key="4">
    <source>
        <dbReference type="ARBA" id="ARBA00022679"/>
    </source>
</evidence>
<keyword evidence="10" id="KW-0378">Hydrolase</keyword>
<dbReference type="Pfam" id="PF04679">
    <property type="entry name" value="DNA_ligase_A_C"/>
    <property type="match status" value="1"/>
</dbReference>
<comment type="cofactor">
    <cofactor evidence="1">
        <name>Mn(2+)</name>
        <dbReference type="ChEBI" id="CHEBI:29035"/>
    </cofactor>
</comment>
<evidence type="ECO:0000256" key="11">
    <source>
        <dbReference type="ARBA" id="ARBA00022839"/>
    </source>
</evidence>
<keyword evidence="14" id="KW-0238">DNA-binding</keyword>
<feature type="domain" description="ATP-dependent DNA ligase family profile" evidence="21">
    <location>
        <begin position="337"/>
        <end position="430"/>
    </location>
</feature>
<dbReference type="InterPro" id="IPR012310">
    <property type="entry name" value="DNA_ligase_ATP-dep_cent"/>
</dbReference>
<evidence type="ECO:0000256" key="19">
    <source>
        <dbReference type="ARBA" id="ARBA00029943"/>
    </source>
</evidence>
<keyword evidence="4" id="KW-0808">Transferase</keyword>
<dbReference type="InterPro" id="IPR012309">
    <property type="entry name" value="DNA_ligase_ATP-dep_C"/>
</dbReference>
<keyword evidence="8" id="KW-0547">Nucleotide-binding</keyword>
<evidence type="ECO:0000256" key="18">
    <source>
        <dbReference type="ARBA" id="ARBA00023268"/>
    </source>
</evidence>
<dbReference type="GO" id="GO:0016874">
    <property type="term" value="F:ligase activity"/>
    <property type="evidence" value="ECO:0007669"/>
    <property type="project" value="UniProtKB-KW"/>
</dbReference>
<keyword evidence="13" id="KW-0239">DNA-directed DNA polymerase</keyword>
<evidence type="ECO:0000256" key="6">
    <source>
        <dbReference type="ARBA" id="ARBA00022722"/>
    </source>
</evidence>
<dbReference type="InterPro" id="IPR014145">
    <property type="entry name" value="LigD_pol_dom"/>
</dbReference>
<name>A0ABQ6CHK1_9HYPH</name>
<evidence type="ECO:0000256" key="7">
    <source>
        <dbReference type="ARBA" id="ARBA00022723"/>
    </source>
</evidence>
<dbReference type="NCBIfam" id="NF004628">
    <property type="entry name" value="PRK05972.1"/>
    <property type="match status" value="1"/>
</dbReference>
<dbReference type="PANTHER" id="PTHR42705">
    <property type="entry name" value="BIFUNCTIONAL NON-HOMOLOGOUS END JOINING PROTEIN LIGD"/>
    <property type="match status" value="1"/>
</dbReference>
<dbReference type="NCBIfam" id="TIGR02779">
    <property type="entry name" value="NHEJ_ligase_lig"/>
    <property type="match status" value="1"/>
</dbReference>
<dbReference type="RefSeq" id="WP_284312752.1">
    <property type="nucleotide sequence ID" value="NZ_BSPC01000024.1"/>
</dbReference>
<evidence type="ECO:0000256" key="10">
    <source>
        <dbReference type="ARBA" id="ARBA00022801"/>
    </source>
</evidence>
<dbReference type="SUPFAM" id="SSF56091">
    <property type="entry name" value="DNA ligase/mRNA capping enzyme, catalytic domain"/>
    <property type="match status" value="1"/>
</dbReference>
<keyword evidence="12" id="KW-0067">ATP-binding</keyword>